<dbReference type="Proteomes" id="UP000297149">
    <property type="component" value="Chromosome"/>
</dbReference>
<dbReference type="InterPro" id="IPR043128">
    <property type="entry name" value="Rev_trsase/Diguanyl_cyclase"/>
</dbReference>
<proteinExistence type="inferred from homology"/>
<dbReference type="Pfam" id="PF00078">
    <property type="entry name" value="RVT_1"/>
    <property type="match status" value="1"/>
</dbReference>
<dbReference type="PANTHER" id="PTHR34047:SF8">
    <property type="entry name" value="PROTEIN YKFC"/>
    <property type="match status" value="1"/>
</dbReference>
<dbReference type="EMBL" id="CP039396">
    <property type="protein sequence ID" value="QCD42730.1"/>
    <property type="molecule type" value="Genomic_DNA"/>
</dbReference>
<dbReference type="KEGG" id="ddb:E7747_10840"/>
<evidence type="ECO:0000256" key="1">
    <source>
        <dbReference type="ARBA" id="ARBA00034120"/>
    </source>
</evidence>
<dbReference type="RefSeq" id="WP_136415909.1">
    <property type="nucleotide sequence ID" value="NZ_CP039396.1"/>
</dbReference>
<dbReference type="SUPFAM" id="SSF56672">
    <property type="entry name" value="DNA/RNA polymerases"/>
    <property type="match status" value="1"/>
</dbReference>
<keyword evidence="4" id="KW-1185">Reference proteome</keyword>
<dbReference type="InterPro" id="IPR043502">
    <property type="entry name" value="DNA/RNA_pol_sf"/>
</dbReference>
<organism evidence="3 4">
    <name type="scientific">Duncaniella dubosii</name>
    <dbReference type="NCBI Taxonomy" id="2518971"/>
    <lineage>
        <taxon>Bacteria</taxon>
        <taxon>Pseudomonadati</taxon>
        <taxon>Bacteroidota</taxon>
        <taxon>Bacteroidia</taxon>
        <taxon>Bacteroidales</taxon>
        <taxon>Muribaculaceae</taxon>
        <taxon>Duncaniella</taxon>
    </lineage>
</organism>
<accession>A0A4P7W5C1</accession>
<dbReference type="PANTHER" id="PTHR34047">
    <property type="entry name" value="NUCLEAR INTRON MATURASE 1, MITOCHONDRIAL-RELATED"/>
    <property type="match status" value="1"/>
</dbReference>
<dbReference type="InterPro" id="IPR051083">
    <property type="entry name" value="GrpII_Intron_Splice-Mob/Def"/>
</dbReference>
<name>A0A4P7W5C1_9BACT</name>
<reference evidence="4" key="1">
    <citation type="submission" date="2019-02" db="EMBL/GenBank/DDBJ databases">
        <title>Isolation and identification of novel species under the genus Muribaculum.</title>
        <authorList>
            <person name="Miyake S."/>
            <person name="Ding Y."/>
            <person name="Low A."/>
            <person name="Soh M."/>
            <person name="Seedorf H."/>
        </authorList>
    </citation>
    <scope>NUCLEOTIDE SEQUENCE [LARGE SCALE GENOMIC DNA]</scope>
    <source>
        <strain evidence="4">H5</strain>
    </source>
</reference>
<dbReference type="InterPro" id="IPR000477">
    <property type="entry name" value="RT_dom"/>
</dbReference>
<sequence>MVTYEGLVEAYLDCRVHKSRTNNCIRFTLDVEGNLYNMMQAINNRTYYPKRSICFVVSRPKYREVFAADFADRIIHHYIRLRLEPIIEQEFNDRTFNCRNGKGTLAGVDQLKKDIIECSNNYTQDCYVATVDINSFFMSIPKKLVEDMVVRLVEEKYHGEDKDDLIYLCHVVLSHCPEENCIRQSSEAMWNNLPASKSLFTNGNGLGMPIGNLPSQMFANYLLNSLDWAIEKEFGIKYHGRYVDDIYLVADTKEQILNAIPKIRVKLESLGLKLSPKKFYMQHYTKGLDFTGAVVKPGRVYPLNRTVTSFRHSVHRLNQCRTKSQIIKALSSVNSYLGLLRHYDSYAIRYNGLMEIEPRIFKWVYIKGHMEVVKLKKKYHPRNRIRYRLNHNYQDRLSLPQPIAEFEERDDKDKYIRMLVEYTSINIPPIPILESQRDY</sequence>
<dbReference type="CDD" id="cd01646">
    <property type="entry name" value="RT_Bac_retron_I"/>
    <property type="match status" value="1"/>
</dbReference>
<dbReference type="Gene3D" id="3.30.70.270">
    <property type="match status" value="1"/>
</dbReference>
<evidence type="ECO:0000259" key="2">
    <source>
        <dbReference type="PROSITE" id="PS50878"/>
    </source>
</evidence>
<comment type="similarity">
    <text evidence="1">Belongs to the bacterial reverse transcriptase family.</text>
</comment>
<dbReference type="AlphaFoldDB" id="A0A4P7W5C1"/>
<gene>
    <name evidence="3" type="ORF">E7747_10840</name>
</gene>
<dbReference type="PROSITE" id="PS50878">
    <property type="entry name" value="RT_POL"/>
    <property type="match status" value="1"/>
</dbReference>
<feature type="domain" description="Reverse transcriptase" evidence="2">
    <location>
        <begin position="1"/>
        <end position="295"/>
    </location>
</feature>
<evidence type="ECO:0000313" key="4">
    <source>
        <dbReference type="Proteomes" id="UP000297149"/>
    </source>
</evidence>
<evidence type="ECO:0000313" key="3">
    <source>
        <dbReference type="EMBL" id="QCD42730.1"/>
    </source>
</evidence>
<protein>
    <recommendedName>
        <fullName evidence="2">Reverse transcriptase domain-containing protein</fullName>
    </recommendedName>
</protein>